<dbReference type="EMBL" id="JAGQHR010000233">
    <property type="protein sequence ID" value="MCA9727770.1"/>
    <property type="molecule type" value="Genomic_DNA"/>
</dbReference>
<evidence type="ECO:0000259" key="7">
    <source>
        <dbReference type="PROSITE" id="PS50112"/>
    </source>
</evidence>
<feature type="domain" description="PAS" evidence="7">
    <location>
        <begin position="186"/>
        <end position="256"/>
    </location>
</feature>
<proteinExistence type="predicted"/>
<keyword evidence="1" id="KW-0808">Transferase</keyword>
<organism evidence="9 10">
    <name type="scientific">Eiseniibacteriota bacterium</name>
    <dbReference type="NCBI Taxonomy" id="2212470"/>
    <lineage>
        <taxon>Bacteria</taxon>
        <taxon>Candidatus Eiseniibacteriota</taxon>
    </lineage>
</organism>
<dbReference type="SMART" id="SM00091">
    <property type="entry name" value="PAS"/>
    <property type="match status" value="1"/>
</dbReference>
<evidence type="ECO:0000256" key="5">
    <source>
        <dbReference type="ARBA" id="ARBA00059827"/>
    </source>
</evidence>
<evidence type="ECO:0000256" key="4">
    <source>
        <dbReference type="ARBA" id="ARBA00022840"/>
    </source>
</evidence>
<dbReference type="Proteomes" id="UP000697710">
    <property type="component" value="Unassembled WGS sequence"/>
</dbReference>
<dbReference type="Gene3D" id="3.30.450.20">
    <property type="entry name" value="PAS domain"/>
    <property type="match status" value="1"/>
</dbReference>
<protein>
    <recommendedName>
        <fullName evidence="6">Sensor protein FixL</fullName>
    </recommendedName>
</protein>
<dbReference type="PANTHER" id="PTHR31600">
    <property type="entry name" value="TINY MACROCYSTS PROTEIN B-RELATED"/>
    <property type="match status" value="1"/>
</dbReference>
<reference evidence="9" key="1">
    <citation type="submission" date="2020-04" db="EMBL/GenBank/DDBJ databases">
        <authorList>
            <person name="Zhang T."/>
        </authorList>
    </citation>
    <scope>NUCLEOTIDE SEQUENCE</scope>
    <source>
        <strain evidence="9">HKST-UBA01</strain>
    </source>
</reference>
<dbReference type="InterPro" id="IPR052994">
    <property type="entry name" value="Tiny_macrocysts_regulators"/>
</dbReference>
<feature type="domain" description="PAC" evidence="8">
    <location>
        <begin position="263"/>
        <end position="314"/>
    </location>
</feature>
<dbReference type="GO" id="GO:0005524">
    <property type="term" value="F:ATP binding"/>
    <property type="evidence" value="ECO:0007669"/>
    <property type="project" value="UniProtKB-KW"/>
</dbReference>
<keyword evidence="3" id="KW-0418">Kinase</keyword>
<dbReference type="PROSITE" id="PS50112">
    <property type="entry name" value="PAS"/>
    <property type="match status" value="1"/>
</dbReference>
<dbReference type="FunFam" id="3.30.450.20:FF:000060">
    <property type="entry name" value="Sensor protein FixL"/>
    <property type="match status" value="1"/>
</dbReference>
<dbReference type="Gene3D" id="1.10.287.130">
    <property type="match status" value="1"/>
</dbReference>
<evidence type="ECO:0000313" key="9">
    <source>
        <dbReference type="EMBL" id="MCA9727770.1"/>
    </source>
</evidence>
<dbReference type="AlphaFoldDB" id="A0A956LXT6"/>
<reference evidence="9" key="2">
    <citation type="journal article" date="2021" name="Microbiome">
        <title>Successional dynamics and alternative stable states in a saline activated sludge microbial community over 9 years.</title>
        <authorList>
            <person name="Wang Y."/>
            <person name="Ye J."/>
            <person name="Ju F."/>
            <person name="Liu L."/>
            <person name="Boyd J.A."/>
            <person name="Deng Y."/>
            <person name="Parks D.H."/>
            <person name="Jiang X."/>
            <person name="Yin X."/>
            <person name="Woodcroft B.J."/>
            <person name="Tyson G.W."/>
            <person name="Hugenholtz P."/>
            <person name="Polz M.F."/>
            <person name="Zhang T."/>
        </authorList>
    </citation>
    <scope>NUCLEOTIDE SEQUENCE</scope>
    <source>
        <strain evidence="9">HKST-UBA01</strain>
    </source>
</reference>
<dbReference type="InterPro" id="IPR035965">
    <property type="entry name" value="PAS-like_dom_sf"/>
</dbReference>
<dbReference type="SUPFAM" id="SSF55785">
    <property type="entry name" value="PYP-like sensor domain (PAS domain)"/>
    <property type="match status" value="1"/>
</dbReference>
<evidence type="ECO:0000313" key="10">
    <source>
        <dbReference type="Proteomes" id="UP000697710"/>
    </source>
</evidence>
<name>A0A956LXT6_UNCEI</name>
<dbReference type="GO" id="GO:0016301">
    <property type="term" value="F:kinase activity"/>
    <property type="evidence" value="ECO:0007669"/>
    <property type="project" value="UniProtKB-KW"/>
</dbReference>
<comment type="caution">
    <text evidence="9">The sequence shown here is derived from an EMBL/GenBank/DDBJ whole genome shotgun (WGS) entry which is preliminary data.</text>
</comment>
<dbReference type="PROSITE" id="PS50113">
    <property type="entry name" value="PAC"/>
    <property type="match status" value="1"/>
</dbReference>
<evidence type="ECO:0000256" key="6">
    <source>
        <dbReference type="ARBA" id="ARBA00070616"/>
    </source>
</evidence>
<evidence type="ECO:0000256" key="1">
    <source>
        <dbReference type="ARBA" id="ARBA00022679"/>
    </source>
</evidence>
<dbReference type="PANTHER" id="PTHR31600:SF2">
    <property type="entry name" value="GAMETE ENRICHED GENE 10 PROTEIN-RELATED"/>
    <property type="match status" value="1"/>
</dbReference>
<gene>
    <name evidence="9" type="ORF">KC729_08815</name>
</gene>
<dbReference type="NCBIfam" id="TIGR00229">
    <property type="entry name" value="sensory_box"/>
    <property type="match status" value="1"/>
</dbReference>
<evidence type="ECO:0000259" key="8">
    <source>
        <dbReference type="PROSITE" id="PS50113"/>
    </source>
</evidence>
<dbReference type="GO" id="GO:0006355">
    <property type="term" value="P:regulation of DNA-templated transcription"/>
    <property type="evidence" value="ECO:0007669"/>
    <property type="project" value="InterPro"/>
</dbReference>
<accession>A0A956LXT6</accession>
<dbReference type="InterPro" id="IPR000700">
    <property type="entry name" value="PAS-assoc_C"/>
</dbReference>
<dbReference type="CDD" id="cd00130">
    <property type="entry name" value="PAS"/>
    <property type="match status" value="1"/>
</dbReference>
<evidence type="ECO:0000256" key="3">
    <source>
        <dbReference type="ARBA" id="ARBA00022777"/>
    </source>
</evidence>
<feature type="non-terminal residue" evidence="9">
    <location>
        <position position="357"/>
    </location>
</feature>
<dbReference type="Pfam" id="PF00989">
    <property type="entry name" value="PAS"/>
    <property type="match status" value="1"/>
</dbReference>
<keyword evidence="2" id="KW-0547">Nucleotide-binding</keyword>
<dbReference type="InterPro" id="IPR000014">
    <property type="entry name" value="PAS"/>
</dbReference>
<evidence type="ECO:0000256" key="2">
    <source>
        <dbReference type="ARBA" id="ARBA00022741"/>
    </source>
</evidence>
<keyword evidence="4" id="KW-0067">ATP-binding</keyword>
<dbReference type="InterPro" id="IPR013767">
    <property type="entry name" value="PAS_fold"/>
</dbReference>
<comment type="function">
    <text evidence="5">Putative oxygen sensor; modulates the activity of FixJ, a transcriptional activator of nitrogen fixation fixK gene. FixL probably acts as a kinase that phosphorylates FixJ.</text>
</comment>
<sequence>MTESDLESAIIRLEAAAFRHGADGAFEDATTWLLERTLETLPLRGIGFRTPDLGPSPECLTRGVLSSAQAAELIRTVLPLTVELRADLEHATARVTPAEPLEIEIEGASGLGDDLSAALRAESVTRFWVIPLVLAGPRTASASERGTLLVLHSAPSGSLDSVVRRLQEMWQIFLGSRLRDQDHRTLIAEMDAVLAAPPDAIIVIDAAGTIELVNPATERVFGWKAHELRGNNVRMLMPEPFRVHHDGYLRNYLSTGRARIIGLGREVEALRRDGSIFPVDLSVGEIAPVTGRPRFIGLIRDISERKRTERELAETRDRLTHVSRVSTLGEMASGIAHEVNQPLAAIVANSHACHRWL</sequence>